<feature type="transmembrane region" description="Helical" evidence="8">
    <location>
        <begin position="101"/>
        <end position="122"/>
    </location>
</feature>
<accession>A0A840SED5</accession>
<dbReference type="EMBL" id="CP031517">
    <property type="protein sequence ID" value="QOS39993.1"/>
    <property type="molecule type" value="Genomic_DNA"/>
</dbReference>
<comment type="subcellular location">
    <subcellularLocation>
        <location evidence="1">Cell membrane</location>
        <topology evidence="1">Multi-pass membrane protein</topology>
    </subcellularLocation>
</comment>
<dbReference type="EMBL" id="JACHFR010000001">
    <property type="protein sequence ID" value="MBB5218306.1"/>
    <property type="molecule type" value="Genomic_DNA"/>
</dbReference>
<dbReference type="Proteomes" id="UP000593591">
    <property type="component" value="Chromosome"/>
</dbReference>
<protein>
    <submittedName>
        <fullName evidence="9">Rod shape-determining protein MreD</fullName>
    </submittedName>
</protein>
<dbReference type="RefSeq" id="WP_184651728.1">
    <property type="nucleotide sequence ID" value="NZ_JACHFR010000001.1"/>
</dbReference>
<dbReference type="Pfam" id="PF04093">
    <property type="entry name" value="MreD"/>
    <property type="match status" value="1"/>
</dbReference>
<keyword evidence="5" id="KW-0133">Cell shape</keyword>
<evidence type="ECO:0000313" key="11">
    <source>
        <dbReference type="Proteomes" id="UP000578697"/>
    </source>
</evidence>
<comment type="similarity">
    <text evidence="2">Belongs to the MreD family.</text>
</comment>
<evidence type="ECO:0000256" key="4">
    <source>
        <dbReference type="ARBA" id="ARBA00022692"/>
    </source>
</evidence>
<dbReference type="GO" id="GO:0008360">
    <property type="term" value="P:regulation of cell shape"/>
    <property type="evidence" value="ECO:0007669"/>
    <property type="project" value="UniProtKB-KW"/>
</dbReference>
<evidence type="ECO:0000256" key="1">
    <source>
        <dbReference type="ARBA" id="ARBA00004651"/>
    </source>
</evidence>
<keyword evidence="3" id="KW-1003">Cell membrane</keyword>
<evidence type="ECO:0000313" key="9">
    <source>
        <dbReference type="EMBL" id="MBB5218306.1"/>
    </source>
</evidence>
<organism evidence="9 11">
    <name type="scientific">Treponema rectale</name>
    <dbReference type="NCBI Taxonomy" id="744512"/>
    <lineage>
        <taxon>Bacteria</taxon>
        <taxon>Pseudomonadati</taxon>
        <taxon>Spirochaetota</taxon>
        <taxon>Spirochaetia</taxon>
        <taxon>Spirochaetales</taxon>
        <taxon>Treponemataceae</taxon>
        <taxon>Treponema</taxon>
    </lineage>
</organism>
<evidence type="ECO:0000256" key="2">
    <source>
        <dbReference type="ARBA" id="ARBA00007776"/>
    </source>
</evidence>
<sequence>MGKSIFVSTIILLCTAIFEAAIVSNLTILPAAPDFLMLCVLFFSLHNGKLAGEITGFISGLFLDFLSSAPFGLNCLLRTTLGYTTGLFAKSLNTEGVIVPAIQGFIASIYKCLFLLLLSFLYPSKITVYSIFEIETLIEILLNTIFAPIVFSFLKFFRNSVIISPETRL</sequence>
<gene>
    <name evidence="10" type="primary">mreD</name>
    <name evidence="10" type="ORF">DYE49_05820</name>
    <name evidence="9" type="ORF">HNP77_000650</name>
</gene>
<dbReference type="NCBIfam" id="TIGR03426">
    <property type="entry name" value="shape_MreD"/>
    <property type="match status" value="1"/>
</dbReference>
<keyword evidence="4 8" id="KW-0812">Transmembrane</keyword>
<dbReference type="AlphaFoldDB" id="A0A840SED5"/>
<keyword evidence="7 8" id="KW-0472">Membrane</keyword>
<name>A0A840SED5_9SPIR</name>
<dbReference type="InterPro" id="IPR007227">
    <property type="entry name" value="Cell_shape_determining_MreD"/>
</dbReference>
<keyword evidence="6 8" id="KW-1133">Transmembrane helix</keyword>
<evidence type="ECO:0000256" key="5">
    <source>
        <dbReference type="ARBA" id="ARBA00022960"/>
    </source>
</evidence>
<evidence type="ECO:0000256" key="6">
    <source>
        <dbReference type="ARBA" id="ARBA00022989"/>
    </source>
</evidence>
<reference evidence="10 12" key="1">
    <citation type="submission" date="2018-08" db="EMBL/GenBank/DDBJ databases">
        <title>The first complete genome of Treponema rectale (CHPAT), a commensal spirochete of the bovine rectum.</title>
        <authorList>
            <person name="Staton G.J."/>
            <person name="Clegg S.R."/>
            <person name="Carter S.D."/>
            <person name="Radford A.D."/>
            <person name="Darby A."/>
            <person name="Hall N."/>
            <person name="Birtles R.J."/>
            <person name="Evans N.J."/>
        </authorList>
    </citation>
    <scope>NUCLEOTIDE SEQUENCE [LARGE SCALE GENOMIC DNA]</scope>
    <source>
        <strain evidence="10 12">CHPA</strain>
    </source>
</reference>
<evidence type="ECO:0000256" key="8">
    <source>
        <dbReference type="SAM" id="Phobius"/>
    </source>
</evidence>
<feature type="transmembrane region" description="Helical" evidence="8">
    <location>
        <begin position="60"/>
        <end position="81"/>
    </location>
</feature>
<dbReference type="GO" id="GO:0005886">
    <property type="term" value="C:plasma membrane"/>
    <property type="evidence" value="ECO:0007669"/>
    <property type="project" value="UniProtKB-SubCell"/>
</dbReference>
<dbReference type="Proteomes" id="UP000578697">
    <property type="component" value="Unassembled WGS sequence"/>
</dbReference>
<dbReference type="KEGG" id="trc:DYE49_05820"/>
<feature type="transmembrane region" description="Helical" evidence="8">
    <location>
        <begin position="134"/>
        <end position="154"/>
    </location>
</feature>
<proteinExistence type="inferred from homology"/>
<evidence type="ECO:0000256" key="3">
    <source>
        <dbReference type="ARBA" id="ARBA00022475"/>
    </source>
</evidence>
<evidence type="ECO:0000313" key="10">
    <source>
        <dbReference type="EMBL" id="QOS39993.1"/>
    </source>
</evidence>
<keyword evidence="11" id="KW-1185">Reference proteome</keyword>
<evidence type="ECO:0000313" key="12">
    <source>
        <dbReference type="Proteomes" id="UP000593591"/>
    </source>
</evidence>
<reference evidence="9 11" key="2">
    <citation type="submission" date="2020-08" db="EMBL/GenBank/DDBJ databases">
        <title>Genomic Encyclopedia of Type Strains, Phase IV (KMG-IV): sequencing the most valuable type-strain genomes for metagenomic binning, comparative biology and taxonomic classification.</title>
        <authorList>
            <person name="Goeker M."/>
        </authorList>
    </citation>
    <scope>NUCLEOTIDE SEQUENCE [LARGE SCALE GENOMIC DNA]</scope>
    <source>
        <strain evidence="9 11">DSM 103679</strain>
    </source>
</reference>
<evidence type="ECO:0000256" key="7">
    <source>
        <dbReference type="ARBA" id="ARBA00023136"/>
    </source>
</evidence>